<evidence type="ECO:0000313" key="16">
    <source>
        <dbReference type="Proteomes" id="UP000005408"/>
    </source>
</evidence>
<keyword evidence="6" id="KW-0963">Cytoplasm</keyword>
<feature type="domain" description="Mitochondria-eating protein C-terminal" evidence="14">
    <location>
        <begin position="67"/>
        <end position="255"/>
    </location>
</feature>
<evidence type="ECO:0000256" key="12">
    <source>
        <dbReference type="ARBA" id="ARBA00032687"/>
    </source>
</evidence>
<dbReference type="Pfam" id="PF16026">
    <property type="entry name" value="MIEAP"/>
    <property type="match status" value="1"/>
</dbReference>
<organism evidence="15 16">
    <name type="scientific">Magallana gigas</name>
    <name type="common">Pacific oyster</name>
    <name type="synonym">Crassostrea gigas</name>
    <dbReference type="NCBI Taxonomy" id="29159"/>
    <lineage>
        <taxon>Eukaryota</taxon>
        <taxon>Metazoa</taxon>
        <taxon>Spiralia</taxon>
        <taxon>Lophotrochozoa</taxon>
        <taxon>Mollusca</taxon>
        <taxon>Bivalvia</taxon>
        <taxon>Autobranchia</taxon>
        <taxon>Pteriomorphia</taxon>
        <taxon>Ostreida</taxon>
        <taxon>Ostreoidea</taxon>
        <taxon>Ostreidae</taxon>
        <taxon>Magallana</taxon>
    </lineage>
</organism>
<sequence length="266" mass="30777">STVKMNINTENLVAIISKLQYDLDVTRRKLQEVSAEKDNALSRLSSIASAKLTYNNPNIADLSDRNRPQKLGEMFGELYDNEWTDAVDRLTEIMEEKKAIILLRDVLQYIYEKTKKASEDQYRNLQNALFQRDLRNSEMKNFIPIYKKIGEMQKEVAAISIDNTKQALRIDSDFMLPFESVILYGEPYVDRCVELCWRMHIQDPPMILDFSSSSEIVDKAMFRLFTRSGEYVDFVVWPALLLHENGPLVQKGVVQPLKSKSTLKSH</sequence>
<dbReference type="Proteomes" id="UP000005408">
    <property type="component" value="Unassembled WGS sequence"/>
</dbReference>
<proteinExistence type="inferred from homology"/>
<keyword evidence="7" id="KW-1000">Mitochondrion outer membrane</keyword>
<dbReference type="PANTHER" id="PTHR21771">
    <property type="entry name" value="MITOCHONDRIA-EATING PROTEIN-RELATED"/>
    <property type="match status" value="1"/>
</dbReference>
<dbReference type="GO" id="GO:0035694">
    <property type="term" value="P:mitochondrial protein catabolic process"/>
    <property type="evidence" value="ECO:0007669"/>
    <property type="project" value="InterPro"/>
</dbReference>
<evidence type="ECO:0000256" key="13">
    <source>
        <dbReference type="SAM" id="Coils"/>
    </source>
</evidence>
<evidence type="ECO:0000256" key="5">
    <source>
        <dbReference type="ARBA" id="ARBA00019863"/>
    </source>
</evidence>
<evidence type="ECO:0000256" key="6">
    <source>
        <dbReference type="ARBA" id="ARBA00022490"/>
    </source>
</evidence>
<reference evidence="15" key="1">
    <citation type="submission" date="2022-08" db="UniProtKB">
        <authorList>
            <consortium name="EnsemblMetazoa"/>
        </authorList>
    </citation>
    <scope>IDENTIFICATION</scope>
    <source>
        <strain evidence="15">05x7-T-G4-1.051#20</strain>
    </source>
</reference>
<dbReference type="EnsemblMetazoa" id="G25564.2">
    <property type="protein sequence ID" value="G25564.2:cds"/>
    <property type="gene ID" value="G25564"/>
</dbReference>
<keyword evidence="10" id="KW-0496">Mitochondrion</keyword>
<keyword evidence="16" id="KW-1185">Reference proteome</keyword>
<evidence type="ECO:0000256" key="3">
    <source>
        <dbReference type="ARBA" id="ARBA00004496"/>
    </source>
</evidence>
<feature type="coiled-coil region" evidence="13">
    <location>
        <begin position="16"/>
        <end position="43"/>
    </location>
</feature>
<evidence type="ECO:0000256" key="2">
    <source>
        <dbReference type="ARBA" id="ARBA00004305"/>
    </source>
</evidence>
<dbReference type="InterPro" id="IPR026169">
    <property type="entry name" value="MIEAP"/>
</dbReference>
<comment type="similarity">
    <text evidence="4">Belongs to the MIEAP family.</text>
</comment>
<dbReference type="AlphaFoldDB" id="A0A8W8KWC5"/>
<protein>
    <recommendedName>
        <fullName evidence="5">Mitochondria-eating protein</fullName>
    </recommendedName>
    <alternativeName>
        <fullName evidence="12">Spermatogenesis-associated protein 18</fullName>
    </alternativeName>
</protein>
<comment type="subcellular location">
    <subcellularLocation>
        <location evidence="3">Cytoplasm</location>
    </subcellularLocation>
    <subcellularLocation>
        <location evidence="2">Mitochondrion matrix</location>
    </subcellularLocation>
    <subcellularLocation>
        <location evidence="1">Mitochondrion outer membrane</location>
    </subcellularLocation>
</comment>
<keyword evidence="8 13" id="KW-0175">Coiled coil</keyword>
<dbReference type="GO" id="GO:0008289">
    <property type="term" value="F:lipid binding"/>
    <property type="evidence" value="ECO:0007669"/>
    <property type="project" value="UniProtKB-KW"/>
</dbReference>
<evidence type="ECO:0000256" key="10">
    <source>
        <dbReference type="ARBA" id="ARBA00023128"/>
    </source>
</evidence>
<dbReference type="GO" id="GO:0005741">
    <property type="term" value="C:mitochondrial outer membrane"/>
    <property type="evidence" value="ECO:0007669"/>
    <property type="project" value="UniProtKB-SubCell"/>
</dbReference>
<evidence type="ECO:0000256" key="9">
    <source>
        <dbReference type="ARBA" id="ARBA00023121"/>
    </source>
</evidence>
<dbReference type="GO" id="GO:0035695">
    <property type="term" value="P:mitophagy by internal vacuole formation"/>
    <property type="evidence" value="ECO:0007669"/>
    <property type="project" value="TreeGrafter"/>
</dbReference>
<evidence type="ECO:0000259" key="14">
    <source>
        <dbReference type="Pfam" id="PF16026"/>
    </source>
</evidence>
<name>A0A8W8KWC5_MAGGI</name>
<evidence type="ECO:0000256" key="7">
    <source>
        <dbReference type="ARBA" id="ARBA00022787"/>
    </source>
</evidence>
<evidence type="ECO:0000256" key="4">
    <source>
        <dbReference type="ARBA" id="ARBA00008233"/>
    </source>
</evidence>
<evidence type="ECO:0000256" key="1">
    <source>
        <dbReference type="ARBA" id="ARBA00004294"/>
    </source>
</evidence>
<dbReference type="InterPro" id="IPR031981">
    <property type="entry name" value="MIEAP_C"/>
</dbReference>
<evidence type="ECO:0000313" key="15">
    <source>
        <dbReference type="EnsemblMetazoa" id="G25564.2:cds"/>
    </source>
</evidence>
<keyword evidence="11" id="KW-0472">Membrane</keyword>
<evidence type="ECO:0000256" key="11">
    <source>
        <dbReference type="ARBA" id="ARBA00023136"/>
    </source>
</evidence>
<accession>A0A8W8KWC5</accession>
<dbReference type="GO" id="GO:0005759">
    <property type="term" value="C:mitochondrial matrix"/>
    <property type="evidence" value="ECO:0007669"/>
    <property type="project" value="UniProtKB-SubCell"/>
</dbReference>
<evidence type="ECO:0000256" key="8">
    <source>
        <dbReference type="ARBA" id="ARBA00023054"/>
    </source>
</evidence>
<keyword evidence="9" id="KW-0446">Lipid-binding</keyword>